<dbReference type="EMBL" id="GISG01018455">
    <property type="protein sequence ID" value="MBA4617975.1"/>
    <property type="molecule type" value="Transcribed_RNA"/>
</dbReference>
<dbReference type="AlphaFoldDB" id="A0A7C8YH38"/>
<protein>
    <submittedName>
        <fullName evidence="1">Uncharacterized protein</fullName>
    </submittedName>
</protein>
<reference evidence="1" key="1">
    <citation type="journal article" date="2013" name="J. Plant Res.">
        <title>Effect of fungi and light on seed germination of three Opuntia species from semiarid lands of central Mexico.</title>
        <authorList>
            <person name="Delgado-Sanchez P."/>
            <person name="Jimenez-Bremont J.F."/>
            <person name="Guerrero-Gonzalez Mde L."/>
            <person name="Flores J."/>
        </authorList>
    </citation>
    <scope>NUCLEOTIDE SEQUENCE</scope>
    <source>
        <tissue evidence="1">Cladode</tissue>
    </source>
</reference>
<accession>A0A7C8YH38</accession>
<evidence type="ECO:0000313" key="1">
    <source>
        <dbReference type="EMBL" id="MBA4617975.1"/>
    </source>
</evidence>
<name>A0A7C8YH38_OPUST</name>
<reference evidence="1" key="2">
    <citation type="submission" date="2020-07" db="EMBL/GenBank/DDBJ databases">
        <authorList>
            <person name="Vera ALvarez R."/>
            <person name="Arias-Moreno D.M."/>
            <person name="Jimenez-Jacinto V."/>
            <person name="Jimenez-Bremont J.F."/>
            <person name="Swaminathan K."/>
            <person name="Moose S.P."/>
            <person name="Guerrero-Gonzalez M.L."/>
            <person name="Marino-Ramirez L."/>
            <person name="Landsman D."/>
            <person name="Rodriguez-Kessler M."/>
            <person name="Delgado-Sanchez P."/>
        </authorList>
    </citation>
    <scope>NUCLEOTIDE SEQUENCE</scope>
    <source>
        <tissue evidence="1">Cladode</tissue>
    </source>
</reference>
<organism evidence="1">
    <name type="scientific">Opuntia streptacantha</name>
    <name type="common">Prickly pear cactus</name>
    <name type="synonym">Opuntia cardona</name>
    <dbReference type="NCBI Taxonomy" id="393608"/>
    <lineage>
        <taxon>Eukaryota</taxon>
        <taxon>Viridiplantae</taxon>
        <taxon>Streptophyta</taxon>
        <taxon>Embryophyta</taxon>
        <taxon>Tracheophyta</taxon>
        <taxon>Spermatophyta</taxon>
        <taxon>Magnoliopsida</taxon>
        <taxon>eudicotyledons</taxon>
        <taxon>Gunneridae</taxon>
        <taxon>Pentapetalae</taxon>
        <taxon>Caryophyllales</taxon>
        <taxon>Cactineae</taxon>
        <taxon>Cactaceae</taxon>
        <taxon>Opuntioideae</taxon>
        <taxon>Opuntia</taxon>
    </lineage>
</organism>
<sequence>MGELGCSFVPAQLGTPSSSLTVECSNHPCVLVEVPNLQHSFAIMQRVLKEAIPSRKCIMLAPNDAPIRQNQPLEQLEIMLSNTVTHIDRPPRNGSRGCMKLGTRVGRLEHVPIRVNKITHPQTVISTMYHMKAL</sequence>
<proteinExistence type="predicted"/>